<proteinExistence type="predicted"/>
<gene>
    <name evidence="1" type="ORF">HAL01_18460</name>
</gene>
<organism evidence="1 2">
    <name type="scientific">Halolactibacillus alkaliphilus</name>
    <dbReference type="NCBI Taxonomy" id="442899"/>
    <lineage>
        <taxon>Bacteria</taxon>
        <taxon>Bacillati</taxon>
        <taxon>Bacillota</taxon>
        <taxon>Bacilli</taxon>
        <taxon>Bacillales</taxon>
        <taxon>Bacillaceae</taxon>
        <taxon>Halolactibacillus</taxon>
    </lineage>
</organism>
<name>A0A511X373_9BACI</name>
<keyword evidence="2" id="KW-1185">Reference proteome</keyword>
<accession>A0A511X373</accession>
<dbReference type="Pfam" id="PF26325">
    <property type="entry name" value="YhjD"/>
    <property type="match status" value="1"/>
</dbReference>
<dbReference type="Proteomes" id="UP000321400">
    <property type="component" value="Unassembled WGS sequence"/>
</dbReference>
<reference evidence="1 2" key="1">
    <citation type="submission" date="2019-07" db="EMBL/GenBank/DDBJ databases">
        <title>Whole genome shotgun sequence of Halolactibacillus alkaliphilus NBRC 103919.</title>
        <authorList>
            <person name="Hosoyama A."/>
            <person name="Uohara A."/>
            <person name="Ohji S."/>
            <person name="Ichikawa N."/>
        </authorList>
    </citation>
    <scope>NUCLEOTIDE SEQUENCE [LARGE SCALE GENOMIC DNA]</scope>
    <source>
        <strain evidence="1 2">NBRC 103919</strain>
    </source>
</reference>
<dbReference type="AlphaFoldDB" id="A0A511X373"/>
<dbReference type="InterPro" id="IPR058600">
    <property type="entry name" value="YhjD-like"/>
</dbReference>
<protein>
    <submittedName>
        <fullName evidence="1">Uncharacterized protein</fullName>
    </submittedName>
</protein>
<evidence type="ECO:0000313" key="2">
    <source>
        <dbReference type="Proteomes" id="UP000321400"/>
    </source>
</evidence>
<dbReference type="STRING" id="442899.SAMN05720591_1248"/>
<dbReference type="EMBL" id="BJYE01000024">
    <property type="protein sequence ID" value="GEN57382.1"/>
    <property type="molecule type" value="Genomic_DNA"/>
</dbReference>
<dbReference type="OrthoDB" id="2988956at2"/>
<dbReference type="RefSeq" id="WP_089802656.1">
    <property type="nucleotide sequence ID" value="NZ_BJYE01000024.1"/>
</dbReference>
<evidence type="ECO:0000313" key="1">
    <source>
        <dbReference type="EMBL" id="GEN57382.1"/>
    </source>
</evidence>
<comment type="caution">
    <text evidence="1">The sequence shown here is derived from an EMBL/GenBank/DDBJ whole genome shotgun (WGS) entry which is preliminary data.</text>
</comment>
<sequence>MHQLPEDSYHILLEYIFLSFTIDVLESELQILCQSTDIKLQETFIAFINHTSSIAKYRRHLLKKEIKRKQLSVQLLEKNEVFTSFMLILDNKEEHRDFFNPAIRKKIEFQLIAMKKFMPYKFLDICAKPELQLKRQKYR</sequence>